<feature type="domain" description="Ig-like" evidence="4">
    <location>
        <begin position="33"/>
        <end position="122"/>
    </location>
</feature>
<dbReference type="Proteomes" id="UP001488805">
    <property type="component" value="Unassembled WGS sequence"/>
</dbReference>
<feature type="chain" id="PRO_5043407645" description="Ig-like domain-containing protein" evidence="3">
    <location>
        <begin position="19"/>
        <end position="225"/>
    </location>
</feature>
<keyword evidence="2" id="KW-0812">Transmembrane</keyword>
<dbReference type="InterPro" id="IPR007110">
    <property type="entry name" value="Ig-like_dom"/>
</dbReference>
<keyword evidence="2" id="KW-0472">Membrane</keyword>
<name>A0AAW1ENF5_ZOAVI</name>
<feature type="compositionally biased region" description="Low complexity" evidence="1">
    <location>
        <begin position="203"/>
        <end position="216"/>
    </location>
</feature>
<dbReference type="AlphaFoldDB" id="A0AAW1ENF5"/>
<accession>A0AAW1ENF5</accession>
<reference evidence="5 6" key="1">
    <citation type="journal article" date="2024" name="Genome Biol. Evol.">
        <title>Chromosome-level genome assembly of the viviparous eelpout Zoarces viviparus.</title>
        <authorList>
            <person name="Fuhrmann N."/>
            <person name="Brasseur M.V."/>
            <person name="Bakowski C.E."/>
            <person name="Podsiadlowski L."/>
            <person name="Prost S."/>
            <person name="Krehenwinkel H."/>
            <person name="Mayer C."/>
        </authorList>
    </citation>
    <scope>NUCLEOTIDE SEQUENCE [LARGE SCALE GENOMIC DNA]</scope>
    <source>
        <strain evidence="5">NO-MEL_2022_Ind0_liver</strain>
    </source>
</reference>
<comment type="caution">
    <text evidence="5">The sequence shown here is derived from an EMBL/GenBank/DDBJ whole genome shotgun (WGS) entry which is preliminary data.</text>
</comment>
<evidence type="ECO:0000256" key="2">
    <source>
        <dbReference type="SAM" id="Phobius"/>
    </source>
</evidence>
<evidence type="ECO:0000256" key="1">
    <source>
        <dbReference type="SAM" id="MobiDB-lite"/>
    </source>
</evidence>
<evidence type="ECO:0000259" key="4">
    <source>
        <dbReference type="PROSITE" id="PS50835"/>
    </source>
</evidence>
<gene>
    <name evidence="5" type="ORF">VZT92_017798</name>
</gene>
<dbReference type="InterPro" id="IPR036179">
    <property type="entry name" value="Ig-like_dom_sf"/>
</dbReference>
<feature type="transmembrane region" description="Helical" evidence="2">
    <location>
        <begin position="142"/>
        <end position="161"/>
    </location>
</feature>
<dbReference type="SUPFAM" id="SSF48726">
    <property type="entry name" value="Immunoglobulin"/>
    <property type="match status" value="1"/>
</dbReference>
<dbReference type="Gene3D" id="2.60.40.10">
    <property type="entry name" value="Immunoglobulins"/>
    <property type="match status" value="1"/>
</dbReference>
<dbReference type="EMBL" id="JBCEZU010000156">
    <property type="protein sequence ID" value="KAK9523916.1"/>
    <property type="molecule type" value="Genomic_DNA"/>
</dbReference>
<keyword evidence="2" id="KW-1133">Transmembrane helix</keyword>
<sequence length="225" mass="25484">MDELTQMCCVLLLPLCLCSHSEVTERKTIGREPDVTPICTNATERIITHIVCKIRTERREECSLLYLYGETFVHECDSRFTLVMENQTVFLHLTSLTPVDSGSYTCECSHPDGTYILRLNITVEGYTVSEQEVTSMTSHRQMLLIGAVVIISITAVTWLIYRGIRHRRQPEPLSSLPNTEPDIEPYNTYVERVSGLYSTVSPHNCNNSNHSHTSTTEDTQPETLA</sequence>
<evidence type="ECO:0000256" key="3">
    <source>
        <dbReference type="SAM" id="SignalP"/>
    </source>
</evidence>
<protein>
    <recommendedName>
        <fullName evidence="4">Ig-like domain-containing protein</fullName>
    </recommendedName>
</protein>
<feature type="signal peptide" evidence="3">
    <location>
        <begin position="1"/>
        <end position="18"/>
    </location>
</feature>
<feature type="region of interest" description="Disordered" evidence="1">
    <location>
        <begin position="200"/>
        <end position="225"/>
    </location>
</feature>
<evidence type="ECO:0000313" key="6">
    <source>
        <dbReference type="Proteomes" id="UP001488805"/>
    </source>
</evidence>
<evidence type="ECO:0000313" key="5">
    <source>
        <dbReference type="EMBL" id="KAK9523916.1"/>
    </source>
</evidence>
<dbReference type="InterPro" id="IPR013783">
    <property type="entry name" value="Ig-like_fold"/>
</dbReference>
<keyword evidence="3" id="KW-0732">Signal</keyword>
<dbReference type="PROSITE" id="PS50835">
    <property type="entry name" value="IG_LIKE"/>
    <property type="match status" value="1"/>
</dbReference>
<organism evidence="5 6">
    <name type="scientific">Zoarces viviparus</name>
    <name type="common">Viviparous eelpout</name>
    <name type="synonym">Blennius viviparus</name>
    <dbReference type="NCBI Taxonomy" id="48416"/>
    <lineage>
        <taxon>Eukaryota</taxon>
        <taxon>Metazoa</taxon>
        <taxon>Chordata</taxon>
        <taxon>Craniata</taxon>
        <taxon>Vertebrata</taxon>
        <taxon>Euteleostomi</taxon>
        <taxon>Actinopterygii</taxon>
        <taxon>Neopterygii</taxon>
        <taxon>Teleostei</taxon>
        <taxon>Neoteleostei</taxon>
        <taxon>Acanthomorphata</taxon>
        <taxon>Eupercaria</taxon>
        <taxon>Perciformes</taxon>
        <taxon>Cottioidei</taxon>
        <taxon>Zoarcales</taxon>
        <taxon>Zoarcidae</taxon>
        <taxon>Zoarcinae</taxon>
        <taxon>Zoarces</taxon>
    </lineage>
</organism>
<keyword evidence="6" id="KW-1185">Reference proteome</keyword>
<proteinExistence type="predicted"/>